<evidence type="ECO:0000313" key="4">
    <source>
        <dbReference type="Proteomes" id="UP000594260"/>
    </source>
</evidence>
<dbReference type="GeneID" id="111247325"/>
<dbReference type="Pfam" id="PF20146">
    <property type="entry name" value="NRF"/>
    <property type="match status" value="1"/>
</dbReference>
<dbReference type="GO" id="GO:0016747">
    <property type="term" value="F:acyltransferase activity, transferring groups other than amino-acyl groups"/>
    <property type="evidence" value="ECO:0007669"/>
    <property type="project" value="InterPro"/>
</dbReference>
<dbReference type="SMART" id="SM00703">
    <property type="entry name" value="NRF"/>
    <property type="match status" value="1"/>
</dbReference>
<sequence>MKGRVPTGFSIETMSVCCVISWIMLSVLVFAPGCSASLDEGRALLKDIASFLFRKILPIAQDVFIESDISSECSGSLLKFMSAIRRSEPWALKMLTAAGLVPSGIMYLTMTSLGSYGQCLSTRAYEENDNTSSPLLFMGQYCGLNVMPSREAYDTLLEYVDKLGDIQRKSVPPLIYDQDSLYRPGLRLGLCVPSLCSAEEMNIIVKKVASRYDQFADILSCHNDETDAHKDPVYYVAIFVPCVLTFIMIMSTLLDIRGLNSRPWVKVFSAIRNHRKLVTTNPNQMTFLHGLKALLAYWIVLGHCYLLLDPYVIFTVKEALDVTTTIFFQIAATGAFLGVSVFFVSSGFIMSFTYVAKDKHWKTTHLRFYIISIIRRYYRLMLPALVVLVVALALPYIVHGPLTDTHFRMFTNCKDSWYKVPLVLVNTDAINHMCLSHLWYISADYQIVLMILPIMIFYPSYPRLMTALIVAIFCLTGIAIAIVTYLLQLLPFMGFNINQTELIRVSKYVYFLPTTHIGMVGAGILTGFLAQRHKNLKIPSYVTRPIWALTLGSSLVVSILPVLWYRNTDIPPWGDALYAGLHRHVYSVFSAWLIFACATGNANNLSSLLSSTPLVFLGKLSYAIYLVHYPILIYFLGTNATAQQALHTRMVRDSLGVYLLSAGVAYVLHLCVEAPVIAGDALFFKRHTESPHEVGHHDDKDNGLKDSKEYKEIDLKQAYKLY</sequence>
<keyword evidence="1" id="KW-1133">Transmembrane helix</keyword>
<dbReference type="PANTHER" id="PTHR11161:SF0">
    <property type="entry name" value="O-ACYLTRANSFERASE LIKE PROTEIN"/>
    <property type="match status" value="1"/>
</dbReference>
<feature type="transmembrane region" description="Helical" evidence="1">
    <location>
        <begin position="508"/>
        <end position="530"/>
    </location>
</feature>
<feature type="transmembrane region" description="Helical" evidence="1">
    <location>
        <begin position="233"/>
        <end position="254"/>
    </location>
</feature>
<dbReference type="AlphaFoldDB" id="A0A7M7JQY3"/>
<dbReference type="RefSeq" id="XP_022654255.1">
    <property type="nucleotide sequence ID" value="XM_022798520.1"/>
</dbReference>
<dbReference type="InParanoid" id="A0A7M7JQY3"/>
<dbReference type="KEGG" id="vde:111247325"/>
<organism evidence="3 4">
    <name type="scientific">Varroa destructor</name>
    <name type="common">Honeybee mite</name>
    <dbReference type="NCBI Taxonomy" id="109461"/>
    <lineage>
        <taxon>Eukaryota</taxon>
        <taxon>Metazoa</taxon>
        <taxon>Ecdysozoa</taxon>
        <taxon>Arthropoda</taxon>
        <taxon>Chelicerata</taxon>
        <taxon>Arachnida</taxon>
        <taxon>Acari</taxon>
        <taxon>Parasitiformes</taxon>
        <taxon>Mesostigmata</taxon>
        <taxon>Gamasina</taxon>
        <taxon>Dermanyssoidea</taxon>
        <taxon>Varroidae</taxon>
        <taxon>Varroa</taxon>
    </lineage>
</organism>
<feature type="transmembrane region" description="Helical" evidence="1">
    <location>
        <begin position="584"/>
        <end position="602"/>
    </location>
</feature>
<evidence type="ECO:0000256" key="1">
    <source>
        <dbReference type="SAM" id="Phobius"/>
    </source>
</evidence>
<feature type="transmembrane region" description="Helical" evidence="1">
    <location>
        <begin position="377"/>
        <end position="398"/>
    </location>
</feature>
<feature type="transmembrane region" description="Helical" evidence="1">
    <location>
        <begin position="542"/>
        <end position="564"/>
    </location>
</feature>
<dbReference type="InterPro" id="IPR006621">
    <property type="entry name" value="Nose-resist-to-fluoxetine_N"/>
</dbReference>
<dbReference type="Proteomes" id="UP000594260">
    <property type="component" value="Unplaced"/>
</dbReference>
<keyword evidence="1" id="KW-0472">Membrane</keyword>
<dbReference type="InterPro" id="IPR052728">
    <property type="entry name" value="O2_lipid_transport_reg"/>
</dbReference>
<feature type="transmembrane region" description="Helical" evidence="1">
    <location>
        <begin position="465"/>
        <end position="488"/>
    </location>
</feature>
<dbReference type="Pfam" id="PF01757">
    <property type="entry name" value="Acyl_transf_3"/>
    <property type="match status" value="1"/>
</dbReference>
<dbReference type="PANTHER" id="PTHR11161">
    <property type="entry name" value="O-ACYLTRANSFERASE"/>
    <property type="match status" value="1"/>
</dbReference>
<keyword evidence="1" id="KW-0812">Transmembrane</keyword>
<feature type="transmembrane region" description="Helical" evidence="1">
    <location>
        <begin position="294"/>
        <end position="314"/>
    </location>
</feature>
<dbReference type="InterPro" id="IPR002656">
    <property type="entry name" value="Acyl_transf_3_dom"/>
</dbReference>
<dbReference type="OMA" id="NITCESP"/>
<accession>A0A7M7JQY3</accession>
<dbReference type="OrthoDB" id="6503089at2759"/>
<feature type="transmembrane region" description="Helical" evidence="1">
    <location>
        <begin position="614"/>
        <end position="637"/>
    </location>
</feature>
<evidence type="ECO:0000259" key="2">
    <source>
        <dbReference type="SMART" id="SM00703"/>
    </source>
</evidence>
<name>A0A7M7JQY3_VARDE</name>
<protein>
    <recommendedName>
        <fullName evidence="2">Nose resistant-to-fluoxetine protein N-terminal domain-containing protein</fullName>
    </recommendedName>
</protein>
<proteinExistence type="predicted"/>
<feature type="transmembrane region" description="Helical" evidence="1">
    <location>
        <begin position="657"/>
        <end position="678"/>
    </location>
</feature>
<evidence type="ECO:0000313" key="3">
    <source>
        <dbReference type="EnsemblMetazoa" id="XP_022654255"/>
    </source>
</evidence>
<dbReference type="EnsemblMetazoa" id="XM_022798520">
    <property type="protein sequence ID" value="XP_022654255"/>
    <property type="gene ID" value="LOC111247325"/>
</dbReference>
<reference evidence="3" key="1">
    <citation type="submission" date="2021-01" db="UniProtKB">
        <authorList>
            <consortium name="EnsemblMetazoa"/>
        </authorList>
    </citation>
    <scope>IDENTIFICATION</scope>
</reference>
<feature type="transmembrane region" description="Helical" evidence="1">
    <location>
        <begin position="326"/>
        <end position="356"/>
    </location>
</feature>
<keyword evidence="4" id="KW-1185">Reference proteome</keyword>
<feature type="domain" description="Nose resistant-to-fluoxetine protein N-terminal" evidence="2">
    <location>
        <begin position="70"/>
        <end position="223"/>
    </location>
</feature>